<protein>
    <submittedName>
        <fullName evidence="2">Uncharacterized protein</fullName>
    </submittedName>
</protein>
<dbReference type="EMBL" id="CYPR01000162">
    <property type="protein sequence ID" value="CUH39779.1"/>
    <property type="molecule type" value="Genomic_DNA"/>
</dbReference>
<dbReference type="STRING" id="313367.JSE7799_02507"/>
<evidence type="ECO:0000313" key="2">
    <source>
        <dbReference type="EMBL" id="CUH39779.1"/>
    </source>
</evidence>
<proteinExistence type="predicted"/>
<feature type="transmembrane region" description="Helical" evidence="1">
    <location>
        <begin position="194"/>
        <end position="212"/>
    </location>
</feature>
<evidence type="ECO:0000313" key="3">
    <source>
        <dbReference type="Proteomes" id="UP000049455"/>
    </source>
</evidence>
<feature type="transmembrane region" description="Helical" evidence="1">
    <location>
        <begin position="44"/>
        <end position="63"/>
    </location>
</feature>
<sequence>MIDLTSPHDTKAGVALPLALASALVLLTLLFVRGESGLYGEDGPVEVATIVAYLCAALLYAWLVPGLAFGREWQIPVTLILAILREMDLDKSLLSGGILKSRFYTGDYPLWEKAIGLAIVIFALWTGVRLVRRGLPAMVRGVRDGQVWPWLVALSVALVVIAKGVFDGLGRKLLPFGVEVPQDVVDSFARAEEWMELGTAIFAMVAIPLWYVSRRR</sequence>
<keyword evidence="3" id="KW-1185">Reference proteome</keyword>
<dbReference type="AlphaFoldDB" id="A0A0M7BC63"/>
<keyword evidence="1" id="KW-0472">Membrane</keyword>
<dbReference type="OrthoDB" id="269771at2"/>
<evidence type="ECO:0000256" key="1">
    <source>
        <dbReference type="SAM" id="Phobius"/>
    </source>
</evidence>
<reference evidence="2 3" key="1">
    <citation type="submission" date="2015-09" db="EMBL/GenBank/DDBJ databases">
        <authorList>
            <person name="Jackson K.R."/>
            <person name="Lunt B.L."/>
            <person name="Fisher J.N.B."/>
            <person name="Gardner A.V."/>
            <person name="Bailey M.E."/>
            <person name="Deus L.M."/>
            <person name="Earl A.S."/>
            <person name="Gibby P.D."/>
            <person name="Hartmann K.A."/>
            <person name="Liu J.E."/>
            <person name="Manci A.M."/>
            <person name="Nielsen D.A."/>
            <person name="Solomon M.B."/>
            <person name="Breakwell D.P."/>
            <person name="Burnett S.H."/>
            <person name="Grose J.H."/>
        </authorList>
    </citation>
    <scope>NUCLEOTIDE SEQUENCE [LARGE SCALE GENOMIC DNA]</scope>
    <source>
        <strain evidence="2 3">CECT 7799</strain>
    </source>
</reference>
<feature type="transmembrane region" description="Helical" evidence="1">
    <location>
        <begin position="12"/>
        <end position="32"/>
    </location>
</feature>
<accession>A0A0M7BC63</accession>
<name>A0A0M7BC63_9RHOB</name>
<feature type="transmembrane region" description="Helical" evidence="1">
    <location>
        <begin position="147"/>
        <end position="166"/>
    </location>
</feature>
<organism evidence="2 3">
    <name type="scientific">Jannaschia seosinensis</name>
    <dbReference type="NCBI Taxonomy" id="313367"/>
    <lineage>
        <taxon>Bacteria</taxon>
        <taxon>Pseudomonadati</taxon>
        <taxon>Pseudomonadota</taxon>
        <taxon>Alphaproteobacteria</taxon>
        <taxon>Rhodobacterales</taxon>
        <taxon>Roseobacteraceae</taxon>
        <taxon>Jannaschia</taxon>
    </lineage>
</organism>
<gene>
    <name evidence="2" type="ORF">JSE7799_02507</name>
</gene>
<keyword evidence="1" id="KW-0812">Transmembrane</keyword>
<keyword evidence="1" id="KW-1133">Transmembrane helix</keyword>
<dbReference type="Proteomes" id="UP000049455">
    <property type="component" value="Unassembled WGS sequence"/>
</dbReference>